<accession>A0A0S6VPI9</accession>
<organism evidence="1">
    <name type="scientific">Candidatus Moduliflexus flocculans</name>
    <dbReference type="NCBI Taxonomy" id="1499966"/>
    <lineage>
        <taxon>Bacteria</taxon>
        <taxon>Candidatus Moduliflexota</taxon>
        <taxon>Candidatus Moduliflexia</taxon>
        <taxon>Candidatus Moduliflexales</taxon>
        <taxon>Candidatus Moduliflexaceae</taxon>
    </lineage>
</organism>
<dbReference type="HOGENOM" id="CLU_2803716_0_0_0"/>
<sequence length="67" mass="7587">MIHVIPIGLKQIVSTWVETDRLYGDGANIALLNQLSRFDTLSAWRSLSVSKGTCHTSLRIVIWPYFP</sequence>
<dbReference type="EMBL" id="DF820455">
    <property type="protein sequence ID" value="GAK49032.1"/>
    <property type="molecule type" value="Genomic_DNA"/>
</dbReference>
<dbReference type="AlphaFoldDB" id="A0A0S6VPI9"/>
<reference evidence="1" key="1">
    <citation type="journal article" date="2015" name="PeerJ">
        <title>First genomic representation of candidate bacterial phylum KSB3 points to enhanced environmental sensing as a trigger of wastewater bulking.</title>
        <authorList>
            <person name="Sekiguchi Y."/>
            <person name="Ohashi A."/>
            <person name="Parks D.H."/>
            <person name="Yamauchi T."/>
            <person name="Tyson G.W."/>
            <person name="Hugenholtz P."/>
        </authorList>
    </citation>
    <scope>NUCLEOTIDE SEQUENCE [LARGE SCALE GENOMIC DNA]</scope>
</reference>
<protein>
    <submittedName>
        <fullName evidence="1">Uncharacterized protein</fullName>
    </submittedName>
</protein>
<gene>
    <name evidence="1" type="ORF">U14_00250</name>
</gene>
<name>A0A0S6VPI9_9BACT</name>
<evidence type="ECO:0000313" key="2">
    <source>
        <dbReference type="Proteomes" id="UP000030700"/>
    </source>
</evidence>
<proteinExistence type="predicted"/>
<evidence type="ECO:0000313" key="1">
    <source>
        <dbReference type="EMBL" id="GAK49032.1"/>
    </source>
</evidence>
<keyword evidence="2" id="KW-1185">Reference proteome</keyword>
<dbReference type="STRING" id="1499966.U14_00250"/>
<dbReference type="Proteomes" id="UP000030700">
    <property type="component" value="Unassembled WGS sequence"/>
</dbReference>